<keyword evidence="6" id="KW-1185">Reference proteome</keyword>
<organism evidence="5 6">
    <name type="scientific">Neiella holothuriorum</name>
    <dbReference type="NCBI Taxonomy" id="2870530"/>
    <lineage>
        <taxon>Bacteria</taxon>
        <taxon>Pseudomonadati</taxon>
        <taxon>Pseudomonadota</taxon>
        <taxon>Gammaproteobacteria</taxon>
        <taxon>Alteromonadales</taxon>
        <taxon>Echinimonadaceae</taxon>
        <taxon>Neiella</taxon>
    </lineage>
</organism>
<comment type="caution">
    <text evidence="5">The sequence shown here is derived from an EMBL/GenBank/DDBJ whole genome shotgun (WGS) entry which is preliminary data.</text>
</comment>
<feature type="domain" description="RanBP2-type" evidence="4">
    <location>
        <begin position="75"/>
        <end position="104"/>
    </location>
</feature>
<reference evidence="5" key="1">
    <citation type="submission" date="2021-07" db="EMBL/GenBank/DDBJ databases">
        <title>Neiella marina sp. nov., isolated from the intestinal content of sea cucumber Apostichopus japonicus.</title>
        <authorList>
            <person name="Bai X."/>
        </authorList>
    </citation>
    <scope>NUCLEOTIDE SEQUENCE</scope>
    <source>
        <strain evidence="5">126</strain>
    </source>
</reference>
<keyword evidence="1" id="KW-0479">Metal-binding</keyword>
<evidence type="ECO:0000256" key="3">
    <source>
        <dbReference type="ARBA" id="ARBA00022833"/>
    </source>
</evidence>
<dbReference type="PROSITE" id="PS50199">
    <property type="entry name" value="ZF_RANBP2_2"/>
    <property type="match status" value="1"/>
</dbReference>
<dbReference type="InterPro" id="IPR001876">
    <property type="entry name" value="Znf_RanBP2"/>
</dbReference>
<dbReference type="InterPro" id="IPR018551">
    <property type="entry name" value="DUF2007"/>
</dbReference>
<evidence type="ECO:0000259" key="4">
    <source>
        <dbReference type="PROSITE" id="PS50199"/>
    </source>
</evidence>
<accession>A0ABS7EFL7</accession>
<name>A0ABS7EFL7_9GAMM</name>
<dbReference type="Pfam" id="PF09413">
    <property type="entry name" value="DUF2007"/>
    <property type="match status" value="1"/>
</dbReference>
<dbReference type="PROSITE" id="PS01358">
    <property type="entry name" value="ZF_RANBP2_1"/>
    <property type="match status" value="1"/>
</dbReference>
<evidence type="ECO:0000313" key="5">
    <source>
        <dbReference type="EMBL" id="MBW8191147.1"/>
    </source>
</evidence>
<protein>
    <submittedName>
        <fullName evidence="5">DUF2007 domain-containing protein</fullName>
    </submittedName>
</protein>
<proteinExistence type="predicted"/>
<dbReference type="InterPro" id="IPR038587">
    <property type="entry name" value="Ribosomal_eL40_sf"/>
</dbReference>
<evidence type="ECO:0000256" key="1">
    <source>
        <dbReference type="ARBA" id="ARBA00022723"/>
    </source>
</evidence>
<dbReference type="RefSeq" id="WP_220103834.1">
    <property type="nucleotide sequence ID" value="NZ_JAHZSS010000009.1"/>
</dbReference>
<dbReference type="Gene3D" id="4.10.1060.50">
    <property type="match status" value="1"/>
</dbReference>
<keyword evidence="3" id="KW-0862">Zinc</keyword>
<dbReference type="EMBL" id="JAHZSS010000009">
    <property type="protein sequence ID" value="MBW8191147.1"/>
    <property type="molecule type" value="Genomic_DNA"/>
</dbReference>
<evidence type="ECO:0000313" key="6">
    <source>
        <dbReference type="Proteomes" id="UP001166251"/>
    </source>
</evidence>
<gene>
    <name evidence="5" type="ORF">K0504_08880</name>
</gene>
<dbReference type="Proteomes" id="UP001166251">
    <property type="component" value="Unassembled WGS sequence"/>
</dbReference>
<keyword evidence="2" id="KW-0863">Zinc-finger</keyword>
<sequence>MPRQRLYRAENSIEARLLAGLLEQQRIEVDIRGESLTGAVGELPADLLQIELWVDETSFNQAQQIMQQWQQQKNVTGHWHCQQCNESNPASFDICWQCGSPALRSQ</sequence>
<evidence type="ECO:0000256" key="2">
    <source>
        <dbReference type="ARBA" id="ARBA00022771"/>
    </source>
</evidence>